<evidence type="ECO:0000313" key="10">
    <source>
        <dbReference type="Proteomes" id="UP001238805"/>
    </source>
</evidence>
<dbReference type="Gene3D" id="3.10.20.90">
    <property type="entry name" value="Phosphatidylinositol 3-kinase Catalytic Subunit, Chain A, domain 1"/>
    <property type="match status" value="1"/>
</dbReference>
<evidence type="ECO:0000256" key="3">
    <source>
        <dbReference type="ARBA" id="ARBA00022475"/>
    </source>
</evidence>
<proteinExistence type="inferred from homology"/>
<dbReference type="Pfam" id="PF08817">
    <property type="entry name" value="YukD"/>
    <property type="match status" value="1"/>
</dbReference>
<keyword evidence="3" id="KW-1003">Cell membrane</keyword>
<dbReference type="RefSeq" id="WP_284875924.1">
    <property type="nucleotide sequence ID" value="NZ_CP126970.1"/>
</dbReference>
<feature type="transmembrane region" description="Helical" evidence="7">
    <location>
        <begin position="248"/>
        <end position="266"/>
    </location>
</feature>
<feature type="transmembrane region" description="Helical" evidence="7">
    <location>
        <begin position="354"/>
        <end position="375"/>
    </location>
</feature>
<gene>
    <name evidence="9" type="primary">eccD</name>
    <name evidence="9" type="ORF">QP029_06140</name>
</gene>
<keyword evidence="10" id="KW-1185">Reference proteome</keyword>
<feature type="transmembrane region" description="Helical" evidence="7">
    <location>
        <begin position="189"/>
        <end position="210"/>
    </location>
</feature>
<feature type="transmembrane region" description="Helical" evidence="7">
    <location>
        <begin position="123"/>
        <end position="149"/>
    </location>
</feature>
<dbReference type="Pfam" id="PF19053">
    <property type="entry name" value="EccD"/>
    <property type="match status" value="1"/>
</dbReference>
<comment type="subcellular location">
    <subcellularLocation>
        <location evidence="1">Cell membrane</location>
        <topology evidence="1">Multi-pass membrane protein</topology>
    </subcellularLocation>
</comment>
<name>A0ABY8VPC0_9CORY</name>
<evidence type="ECO:0000256" key="5">
    <source>
        <dbReference type="ARBA" id="ARBA00022989"/>
    </source>
</evidence>
<evidence type="ECO:0000256" key="4">
    <source>
        <dbReference type="ARBA" id="ARBA00022692"/>
    </source>
</evidence>
<evidence type="ECO:0000256" key="1">
    <source>
        <dbReference type="ARBA" id="ARBA00004651"/>
    </source>
</evidence>
<dbReference type="InterPro" id="IPR024962">
    <property type="entry name" value="YukD-like"/>
</dbReference>
<sequence length="443" mass="44258">MSLDHVLRLTVRFHVGGYHREADVALPAGSSLADLIPEIVTLCGAPRISRPWHAMTAGGQQLDAAVPLHQTPLDHGSVIVLTPRHESAAPVIRDAAESLVATAPGAGTSGLATAASLTGCAGLIVLVLAFQPVSVALAVGAVATVAMLVWQRRFQVLGTATILLTAAAAGTSVLEAADPADRLTPDTLGWAGLAATGAMLAALLLTAVLGGLGARTGAALVAVAGFTTLGVGGAFLPEHAASPGVASAAVIVGAGVPVIAALPGWASKAAGLRVPRVPTAGQDLGVADKVQSDVDDRARRAQRLHEGLSLGTAAAMVPAVLTLGWQGGGFALAICVAVAGAVLLHAARHHQPVVAWAWLLIGLAGAVGTALAAAHGSGHPVQLGIAGLVVLAAVTAPVWTPHVRDLEPTTVVWWERAESLAVAAVLPLAAHQAGLFALIRGLG</sequence>
<dbReference type="EMBL" id="CP126970">
    <property type="protein sequence ID" value="WIM71353.1"/>
    <property type="molecule type" value="Genomic_DNA"/>
</dbReference>
<reference evidence="9 10" key="1">
    <citation type="submission" date="2023-05" db="EMBL/GenBank/DDBJ databases">
        <title>Corynebacterium suedekumii sp. nov. and Corynebacterium breve sp. nov. isolated from raw cow's milk.</title>
        <authorList>
            <person name="Baer M.K."/>
            <person name="Mehl L."/>
            <person name="Hellmuth R."/>
            <person name="Marke G."/>
            <person name="Lipski A."/>
        </authorList>
    </citation>
    <scope>NUCLEOTIDE SEQUENCE [LARGE SCALE GENOMIC DNA]</scope>
    <source>
        <strain evidence="9 10">LM112</strain>
    </source>
</reference>
<evidence type="ECO:0000256" key="7">
    <source>
        <dbReference type="SAM" id="Phobius"/>
    </source>
</evidence>
<accession>A0ABY8VPC0</accession>
<keyword evidence="4 7" id="KW-0812">Transmembrane</keyword>
<keyword evidence="6 7" id="KW-0472">Membrane</keyword>
<keyword evidence="5 7" id="KW-1133">Transmembrane helix</keyword>
<evidence type="ECO:0000313" key="9">
    <source>
        <dbReference type="EMBL" id="WIM71353.1"/>
    </source>
</evidence>
<evidence type="ECO:0000256" key="2">
    <source>
        <dbReference type="ARBA" id="ARBA00006162"/>
    </source>
</evidence>
<comment type="similarity">
    <text evidence="2">Belongs to the EccD/Snm4 family.</text>
</comment>
<feature type="transmembrane region" description="Helical" evidence="7">
    <location>
        <begin position="156"/>
        <end position="177"/>
    </location>
</feature>
<feature type="transmembrane region" description="Helical" evidence="7">
    <location>
        <begin position="217"/>
        <end position="236"/>
    </location>
</feature>
<dbReference type="InterPro" id="IPR006707">
    <property type="entry name" value="T7SS_EccD"/>
</dbReference>
<feature type="domain" description="EccD-like transmembrane" evidence="8">
    <location>
        <begin position="111"/>
        <end position="442"/>
    </location>
</feature>
<feature type="transmembrane region" description="Helical" evidence="7">
    <location>
        <begin position="381"/>
        <end position="399"/>
    </location>
</feature>
<dbReference type="NCBIfam" id="TIGR03920">
    <property type="entry name" value="T7SS_EccD"/>
    <property type="match status" value="1"/>
</dbReference>
<protein>
    <submittedName>
        <fullName evidence="9">Type VII secretion integral membrane protein EccD</fullName>
    </submittedName>
</protein>
<evidence type="ECO:0000256" key="6">
    <source>
        <dbReference type="ARBA" id="ARBA00023136"/>
    </source>
</evidence>
<feature type="transmembrane region" description="Helical" evidence="7">
    <location>
        <begin position="330"/>
        <end position="347"/>
    </location>
</feature>
<dbReference type="InterPro" id="IPR044049">
    <property type="entry name" value="EccD_transm"/>
</dbReference>
<feature type="transmembrane region" description="Helical" evidence="7">
    <location>
        <begin position="420"/>
        <end position="439"/>
    </location>
</feature>
<organism evidence="9 10">
    <name type="scientific">Corynebacterium suedekumii</name>
    <dbReference type="NCBI Taxonomy" id="3049801"/>
    <lineage>
        <taxon>Bacteria</taxon>
        <taxon>Bacillati</taxon>
        <taxon>Actinomycetota</taxon>
        <taxon>Actinomycetes</taxon>
        <taxon>Mycobacteriales</taxon>
        <taxon>Corynebacteriaceae</taxon>
        <taxon>Corynebacterium</taxon>
    </lineage>
</organism>
<evidence type="ECO:0000259" key="8">
    <source>
        <dbReference type="Pfam" id="PF19053"/>
    </source>
</evidence>
<dbReference type="Proteomes" id="UP001238805">
    <property type="component" value="Chromosome"/>
</dbReference>